<dbReference type="EMBL" id="JBHUGH010000034">
    <property type="protein sequence ID" value="MFD1914146.1"/>
    <property type="molecule type" value="Genomic_DNA"/>
</dbReference>
<dbReference type="Proteomes" id="UP001597353">
    <property type="component" value="Unassembled WGS sequence"/>
</dbReference>
<proteinExistence type="predicted"/>
<reference evidence="2" key="1">
    <citation type="journal article" date="2019" name="Int. J. Syst. Evol. Microbiol.">
        <title>The Global Catalogue of Microorganisms (GCM) 10K type strain sequencing project: providing services to taxonomists for standard genome sequencing and annotation.</title>
        <authorList>
            <consortium name="The Broad Institute Genomics Platform"/>
            <consortium name="The Broad Institute Genome Sequencing Center for Infectious Disease"/>
            <person name="Wu L."/>
            <person name="Ma J."/>
        </authorList>
    </citation>
    <scope>NUCLEOTIDE SEQUENCE [LARGE SCALE GENOMIC DNA]</scope>
    <source>
        <strain evidence="2">CGMCC 4.7242</strain>
    </source>
</reference>
<evidence type="ECO:0000313" key="2">
    <source>
        <dbReference type="Proteomes" id="UP001597353"/>
    </source>
</evidence>
<evidence type="ECO:0000313" key="1">
    <source>
        <dbReference type="EMBL" id="MFD1914146.1"/>
    </source>
</evidence>
<name>A0ABW4S963_9RHOB</name>
<dbReference type="RefSeq" id="WP_390265196.1">
    <property type="nucleotide sequence ID" value="NZ_JBHUGH010000034.1"/>
</dbReference>
<protein>
    <submittedName>
        <fullName evidence="1">Uncharacterized protein</fullName>
    </submittedName>
</protein>
<accession>A0ABW4S963</accession>
<sequence length="97" mass="10563">MSADYRVRPLLLGWGVIKAGIRVSPVFKTRGEAEGWLERHLAGRAPASRSCMSCAAPFDSAGLHDRLCPRCGLAGHNLHSDASATAWPGRHERRETV</sequence>
<keyword evidence="2" id="KW-1185">Reference proteome</keyword>
<gene>
    <name evidence="1" type="ORF">ACFSGJ_18240</name>
</gene>
<organism evidence="1 2">
    <name type="scientific">Halodurantibacterium flavum</name>
    <dbReference type="NCBI Taxonomy" id="1382802"/>
    <lineage>
        <taxon>Bacteria</taxon>
        <taxon>Pseudomonadati</taxon>
        <taxon>Pseudomonadota</taxon>
        <taxon>Alphaproteobacteria</taxon>
        <taxon>Rhodobacterales</taxon>
        <taxon>Paracoccaceae</taxon>
        <taxon>Halodurantibacterium</taxon>
    </lineage>
</organism>
<comment type="caution">
    <text evidence="1">The sequence shown here is derived from an EMBL/GenBank/DDBJ whole genome shotgun (WGS) entry which is preliminary data.</text>
</comment>